<evidence type="ECO:0000256" key="2">
    <source>
        <dbReference type="ARBA" id="ARBA00022475"/>
    </source>
</evidence>
<evidence type="ECO:0000256" key="3">
    <source>
        <dbReference type="ARBA" id="ARBA00022692"/>
    </source>
</evidence>
<dbReference type="InterPro" id="IPR050445">
    <property type="entry name" value="Bact_polysacc_biosynth/exp"/>
</dbReference>
<keyword evidence="2" id="KW-1003">Cell membrane</keyword>
<dbReference type="PANTHER" id="PTHR32309">
    <property type="entry name" value="TYROSINE-PROTEIN KINASE"/>
    <property type="match status" value="1"/>
</dbReference>
<protein>
    <recommendedName>
        <fullName evidence="7">Polysaccharide chain length determinant N-terminal domain-containing protein</fullName>
    </recommendedName>
</protein>
<accession>X1A431</accession>
<evidence type="ECO:0000256" key="4">
    <source>
        <dbReference type="ARBA" id="ARBA00022989"/>
    </source>
</evidence>
<evidence type="ECO:0000256" key="6">
    <source>
        <dbReference type="SAM" id="Phobius"/>
    </source>
</evidence>
<feature type="transmembrane region" description="Helical" evidence="6">
    <location>
        <begin position="26"/>
        <end position="47"/>
    </location>
</feature>
<dbReference type="InterPro" id="IPR003856">
    <property type="entry name" value="LPS_length_determ_N"/>
</dbReference>
<name>X1A431_9ZZZZ</name>
<comment type="caution">
    <text evidence="8">The sequence shown here is derived from an EMBL/GenBank/DDBJ whole genome shotgun (WGS) entry which is preliminary data.</text>
</comment>
<evidence type="ECO:0000313" key="8">
    <source>
        <dbReference type="EMBL" id="GAG64932.1"/>
    </source>
</evidence>
<dbReference type="PANTHER" id="PTHR32309:SF13">
    <property type="entry name" value="FERRIC ENTEROBACTIN TRANSPORT PROTEIN FEPE"/>
    <property type="match status" value="1"/>
</dbReference>
<evidence type="ECO:0000259" key="7">
    <source>
        <dbReference type="Pfam" id="PF02706"/>
    </source>
</evidence>
<proteinExistence type="predicted"/>
<evidence type="ECO:0000256" key="1">
    <source>
        <dbReference type="ARBA" id="ARBA00004651"/>
    </source>
</evidence>
<dbReference type="AlphaFoldDB" id="X1A431"/>
<gene>
    <name evidence="8" type="ORF">S01H4_12561</name>
</gene>
<reference evidence="8" key="1">
    <citation type="journal article" date="2014" name="Front. Microbiol.">
        <title>High frequency of phylogenetically diverse reductive dehalogenase-homologous genes in deep subseafloor sedimentary metagenomes.</title>
        <authorList>
            <person name="Kawai M."/>
            <person name="Futagami T."/>
            <person name="Toyoda A."/>
            <person name="Takaki Y."/>
            <person name="Nishi S."/>
            <person name="Hori S."/>
            <person name="Arai W."/>
            <person name="Tsubouchi T."/>
            <person name="Morono Y."/>
            <person name="Uchiyama I."/>
            <person name="Ito T."/>
            <person name="Fujiyama A."/>
            <person name="Inagaki F."/>
            <person name="Takami H."/>
        </authorList>
    </citation>
    <scope>NUCLEOTIDE SEQUENCE</scope>
    <source>
        <strain evidence="8">Expedition CK06-06</strain>
    </source>
</reference>
<evidence type="ECO:0000256" key="5">
    <source>
        <dbReference type="ARBA" id="ARBA00023136"/>
    </source>
</evidence>
<dbReference type="EMBL" id="BART01005366">
    <property type="protein sequence ID" value="GAG64932.1"/>
    <property type="molecule type" value="Genomic_DNA"/>
</dbReference>
<sequence>MEYEPMEKEREIDLLEYWQTIVKRKWVIVGFAAVLILAVGIITFNIVPKYKAMTTLLIKE</sequence>
<dbReference type="GO" id="GO:0004713">
    <property type="term" value="F:protein tyrosine kinase activity"/>
    <property type="evidence" value="ECO:0007669"/>
    <property type="project" value="TreeGrafter"/>
</dbReference>
<dbReference type="GO" id="GO:0005886">
    <property type="term" value="C:plasma membrane"/>
    <property type="evidence" value="ECO:0007669"/>
    <property type="project" value="UniProtKB-SubCell"/>
</dbReference>
<organism evidence="8">
    <name type="scientific">marine sediment metagenome</name>
    <dbReference type="NCBI Taxonomy" id="412755"/>
    <lineage>
        <taxon>unclassified sequences</taxon>
        <taxon>metagenomes</taxon>
        <taxon>ecological metagenomes</taxon>
    </lineage>
</organism>
<feature type="non-terminal residue" evidence="8">
    <location>
        <position position="60"/>
    </location>
</feature>
<dbReference type="Pfam" id="PF02706">
    <property type="entry name" value="Wzz"/>
    <property type="match status" value="1"/>
</dbReference>
<keyword evidence="5 6" id="KW-0472">Membrane</keyword>
<keyword evidence="3 6" id="KW-0812">Transmembrane</keyword>
<feature type="domain" description="Polysaccharide chain length determinant N-terminal" evidence="7">
    <location>
        <begin position="11"/>
        <end position="59"/>
    </location>
</feature>
<keyword evidence="4 6" id="KW-1133">Transmembrane helix</keyword>
<comment type="subcellular location">
    <subcellularLocation>
        <location evidence="1">Cell membrane</location>
        <topology evidence="1">Multi-pass membrane protein</topology>
    </subcellularLocation>
</comment>